<dbReference type="PRINTS" id="PR00977">
    <property type="entry name" value="SCYTLDPTASE"/>
</dbReference>
<evidence type="ECO:0000313" key="5">
    <source>
        <dbReference type="Proteomes" id="UP000033647"/>
    </source>
</evidence>
<dbReference type="AlphaFoldDB" id="A0A0F4GM39"/>
<evidence type="ECO:0000256" key="1">
    <source>
        <dbReference type="PIRSR" id="PIRSR600250-50"/>
    </source>
</evidence>
<comment type="caution">
    <text evidence="4">The sequence shown here is derived from an EMBL/GenBank/DDBJ whole genome shotgun (WGS) entry which is preliminary data.</text>
</comment>
<feature type="region of interest" description="Disordered" evidence="2">
    <location>
        <begin position="22"/>
        <end position="60"/>
    </location>
</feature>
<accession>A0A0F4GM39</accession>
<dbReference type="PANTHER" id="PTHR37536:SF1">
    <property type="entry name" value="ASPERGILLOPEPSIN, PUTAITVE (AFU_ORTHOLOGUE AFUA_7G01200)"/>
    <property type="match status" value="1"/>
</dbReference>
<gene>
    <name evidence="4" type="ORF">TI39_contig431g00001</name>
</gene>
<feature type="active site" description="Proton acceptor" evidence="1">
    <location>
        <position position="196"/>
    </location>
</feature>
<evidence type="ECO:0000313" key="4">
    <source>
        <dbReference type="EMBL" id="KJX98137.1"/>
    </source>
</evidence>
<evidence type="ECO:0000256" key="2">
    <source>
        <dbReference type="SAM" id="MobiDB-lite"/>
    </source>
</evidence>
<keyword evidence="5" id="KW-1185">Reference proteome</keyword>
<dbReference type="STRING" id="1047168.A0A0F4GM39"/>
<sequence>MKLCVVAGGLLLSCLVAAATPPNSGLRSPERRQAGRRSGLRPRDSGLPQTDGNDGWAGAVHSGNEITEVSGSFILPKLSRPVNADAERTYIGTAWVGIDGDEKCPSHIIQAGVDFHALPDGSTEYSPWSEWFPGGLWTFSSLTELKAGDEVSFLVKADSATSGTAQMSIPSTGETWTHTYTDQPVLCRSSAEWIVENLLDYDDDRQLVVQPLVVFSDLTFTGAKFKHDGGVESGAAGSELTAVEIGGVVRADAEVAGEDRVVVKYIRSV</sequence>
<dbReference type="Gene3D" id="2.60.120.700">
    <property type="entry name" value="Peptidase G1"/>
    <property type="match status" value="1"/>
</dbReference>
<dbReference type="GO" id="GO:0006508">
    <property type="term" value="P:proteolysis"/>
    <property type="evidence" value="ECO:0007669"/>
    <property type="project" value="InterPro"/>
</dbReference>
<dbReference type="GO" id="GO:0070007">
    <property type="term" value="F:glutamic-type endopeptidase activity"/>
    <property type="evidence" value="ECO:0007669"/>
    <property type="project" value="InterPro"/>
</dbReference>
<dbReference type="SUPFAM" id="SSF49899">
    <property type="entry name" value="Concanavalin A-like lectins/glucanases"/>
    <property type="match status" value="1"/>
</dbReference>
<dbReference type="Pfam" id="PF01828">
    <property type="entry name" value="Peptidase_A4"/>
    <property type="match status" value="1"/>
</dbReference>
<dbReference type="EMBL" id="LAFY01000423">
    <property type="protein sequence ID" value="KJX98137.1"/>
    <property type="molecule type" value="Genomic_DNA"/>
</dbReference>
<proteinExistence type="predicted"/>
<dbReference type="PANTHER" id="PTHR37536">
    <property type="entry name" value="PUTATIVE (AFU_ORTHOLOGUE AFUA_3G02970)-RELATED"/>
    <property type="match status" value="1"/>
</dbReference>
<dbReference type="OrthoDB" id="2862635at2759"/>
<feature type="signal peptide" evidence="3">
    <location>
        <begin position="1"/>
        <end position="18"/>
    </location>
</feature>
<dbReference type="InterPro" id="IPR038656">
    <property type="entry name" value="Peptidase_G1_sf"/>
</dbReference>
<organism evidence="4 5">
    <name type="scientific">Zymoseptoria brevis</name>
    <dbReference type="NCBI Taxonomy" id="1047168"/>
    <lineage>
        <taxon>Eukaryota</taxon>
        <taxon>Fungi</taxon>
        <taxon>Dikarya</taxon>
        <taxon>Ascomycota</taxon>
        <taxon>Pezizomycotina</taxon>
        <taxon>Dothideomycetes</taxon>
        <taxon>Dothideomycetidae</taxon>
        <taxon>Mycosphaerellales</taxon>
        <taxon>Mycosphaerellaceae</taxon>
        <taxon>Zymoseptoria</taxon>
    </lineage>
</organism>
<dbReference type="InterPro" id="IPR000250">
    <property type="entry name" value="Peptidase_G1"/>
</dbReference>
<protein>
    <submittedName>
        <fullName evidence="4">Aspergillopepsin-2 like protein</fullName>
    </submittedName>
</protein>
<evidence type="ECO:0000256" key="3">
    <source>
        <dbReference type="SAM" id="SignalP"/>
    </source>
</evidence>
<feature type="chain" id="PRO_5002468653" evidence="3">
    <location>
        <begin position="19"/>
        <end position="269"/>
    </location>
</feature>
<keyword evidence="3" id="KW-0732">Signal</keyword>
<dbReference type="CDD" id="cd13426">
    <property type="entry name" value="Peptidase_G1"/>
    <property type="match status" value="1"/>
</dbReference>
<dbReference type="InterPro" id="IPR013320">
    <property type="entry name" value="ConA-like_dom_sf"/>
</dbReference>
<reference evidence="4 5" key="1">
    <citation type="submission" date="2015-03" db="EMBL/GenBank/DDBJ databases">
        <title>RNA-seq based gene annotation and comparative genomics of four Zymoseptoria species reveal species-specific pathogenicity related genes and transposable element activity.</title>
        <authorList>
            <person name="Grandaubert J."/>
            <person name="Bhattacharyya A."/>
            <person name="Stukenbrock E.H."/>
        </authorList>
    </citation>
    <scope>NUCLEOTIDE SEQUENCE [LARGE SCALE GENOMIC DNA]</scope>
    <source>
        <strain evidence="4 5">Zb18110</strain>
    </source>
</reference>
<dbReference type="Proteomes" id="UP000033647">
    <property type="component" value="Unassembled WGS sequence"/>
</dbReference>
<name>A0A0F4GM39_9PEZI</name>